<proteinExistence type="predicted"/>
<feature type="transmembrane region" description="Helical" evidence="7">
    <location>
        <begin position="65"/>
        <end position="84"/>
    </location>
</feature>
<accession>A0AA37QL58</accession>
<dbReference type="NCBIfam" id="TIGR00711">
    <property type="entry name" value="efflux_EmrB"/>
    <property type="match status" value="1"/>
</dbReference>
<protein>
    <submittedName>
        <fullName evidence="9">EmrB/QacA family drug resistance transporter</fullName>
    </submittedName>
</protein>
<keyword evidence="5 7" id="KW-1133">Transmembrane helix</keyword>
<dbReference type="Proteomes" id="UP001161325">
    <property type="component" value="Unassembled WGS sequence"/>
</dbReference>
<feature type="transmembrane region" description="Helical" evidence="7">
    <location>
        <begin position="325"/>
        <end position="343"/>
    </location>
</feature>
<dbReference type="InterPro" id="IPR020846">
    <property type="entry name" value="MFS_dom"/>
</dbReference>
<keyword evidence="6 7" id="KW-0472">Membrane</keyword>
<feature type="transmembrane region" description="Helical" evidence="7">
    <location>
        <begin position="184"/>
        <end position="203"/>
    </location>
</feature>
<dbReference type="Pfam" id="PF07690">
    <property type="entry name" value="MFS_1"/>
    <property type="match status" value="1"/>
</dbReference>
<feature type="transmembrane region" description="Helical" evidence="7">
    <location>
        <begin position="379"/>
        <end position="400"/>
    </location>
</feature>
<feature type="transmembrane region" description="Helical" evidence="7">
    <location>
        <begin position="284"/>
        <end position="305"/>
    </location>
</feature>
<reference evidence="9" key="1">
    <citation type="submission" date="2022-08" db="EMBL/GenBank/DDBJ databases">
        <title>Draft genome sequencing of Roseisolibacter agri AW1220.</title>
        <authorList>
            <person name="Tobiishi Y."/>
            <person name="Tonouchi A."/>
        </authorList>
    </citation>
    <scope>NUCLEOTIDE SEQUENCE</scope>
    <source>
        <strain evidence="9">AW1220</strain>
    </source>
</reference>
<evidence type="ECO:0000259" key="8">
    <source>
        <dbReference type="PROSITE" id="PS50850"/>
    </source>
</evidence>
<evidence type="ECO:0000256" key="7">
    <source>
        <dbReference type="SAM" id="Phobius"/>
    </source>
</evidence>
<evidence type="ECO:0000313" key="9">
    <source>
        <dbReference type="EMBL" id="GLC27818.1"/>
    </source>
</evidence>
<dbReference type="PANTHER" id="PTHR23501">
    <property type="entry name" value="MAJOR FACILITATOR SUPERFAMILY"/>
    <property type="match status" value="1"/>
</dbReference>
<organism evidence="9 10">
    <name type="scientific">Roseisolibacter agri</name>
    <dbReference type="NCBI Taxonomy" id="2014610"/>
    <lineage>
        <taxon>Bacteria</taxon>
        <taxon>Pseudomonadati</taxon>
        <taxon>Gemmatimonadota</taxon>
        <taxon>Gemmatimonadia</taxon>
        <taxon>Gemmatimonadales</taxon>
        <taxon>Gemmatimonadaceae</taxon>
        <taxon>Roseisolibacter</taxon>
    </lineage>
</organism>
<dbReference type="GO" id="GO:0005886">
    <property type="term" value="C:plasma membrane"/>
    <property type="evidence" value="ECO:0007669"/>
    <property type="project" value="UniProtKB-SubCell"/>
</dbReference>
<dbReference type="InterPro" id="IPR011701">
    <property type="entry name" value="MFS"/>
</dbReference>
<dbReference type="EMBL" id="BRXS01000007">
    <property type="protein sequence ID" value="GLC27818.1"/>
    <property type="molecule type" value="Genomic_DNA"/>
</dbReference>
<evidence type="ECO:0000256" key="3">
    <source>
        <dbReference type="ARBA" id="ARBA00022475"/>
    </source>
</evidence>
<dbReference type="GO" id="GO:0022857">
    <property type="term" value="F:transmembrane transporter activity"/>
    <property type="evidence" value="ECO:0007669"/>
    <property type="project" value="InterPro"/>
</dbReference>
<dbReference type="FunFam" id="1.20.1720.10:FF:000004">
    <property type="entry name" value="EmrB/QacA family drug resistance transporter"/>
    <property type="match status" value="1"/>
</dbReference>
<keyword evidence="2" id="KW-0813">Transport</keyword>
<dbReference type="SUPFAM" id="SSF103473">
    <property type="entry name" value="MFS general substrate transporter"/>
    <property type="match status" value="1"/>
</dbReference>
<dbReference type="InterPro" id="IPR004638">
    <property type="entry name" value="EmrB-like"/>
</dbReference>
<evidence type="ECO:0000313" key="10">
    <source>
        <dbReference type="Proteomes" id="UP001161325"/>
    </source>
</evidence>
<feature type="transmembrane region" description="Helical" evidence="7">
    <location>
        <begin position="215"/>
        <end position="234"/>
    </location>
</feature>
<dbReference type="RefSeq" id="WP_284352248.1">
    <property type="nucleotide sequence ID" value="NZ_BRXS01000007.1"/>
</dbReference>
<evidence type="ECO:0000256" key="4">
    <source>
        <dbReference type="ARBA" id="ARBA00022692"/>
    </source>
</evidence>
<evidence type="ECO:0000256" key="5">
    <source>
        <dbReference type="ARBA" id="ARBA00022989"/>
    </source>
</evidence>
<evidence type="ECO:0000256" key="1">
    <source>
        <dbReference type="ARBA" id="ARBA00004651"/>
    </source>
</evidence>
<comment type="caution">
    <text evidence="9">The sequence shown here is derived from an EMBL/GenBank/DDBJ whole genome shotgun (WGS) entry which is preliminary data.</text>
</comment>
<dbReference type="PROSITE" id="PS50850">
    <property type="entry name" value="MFS"/>
    <property type="match status" value="1"/>
</dbReference>
<feature type="transmembrane region" description="Helical" evidence="7">
    <location>
        <begin position="350"/>
        <end position="367"/>
    </location>
</feature>
<dbReference type="Gene3D" id="1.20.1720.10">
    <property type="entry name" value="Multidrug resistance protein D"/>
    <property type="match status" value="1"/>
</dbReference>
<feature type="domain" description="Major facilitator superfamily (MFS) profile" evidence="8">
    <location>
        <begin position="31"/>
        <end position="509"/>
    </location>
</feature>
<sequence>MSQPLATTPAPAAAALPDAPAPLAHRQVLVAFSGLVLVMLLAALDSTIVSTALPTIVSELGGLERLAWVVTAYLLAQTVVTPIYGKLGDLYGRKIVLQSAVVIFLVGSALCGLSQSMLQLVAFRALQGIGGGGLNVTTQAIVGDIVPPRERGRYQGIFGAVFGLASIAGPLLGGYFTTHLSWRWIFYVNLPVGVAALVVLAAVLPGSLRRVRHAIDYAGAALLAVALSSLTLIADLGGTTLGWTSAPMLALYAAAALGLVAFVTVERRAPEPVLPPRLFGQRTFVVATTVGLIVGFALFGSVTYFPLFLQVVKGESPTSSGLHMLPMMGGMLATSIVSGQVISRTGSYRLFPIAGTGVMTLGLFLLSRLDAGSSTTTASLLMLVLGTGLGMVMQVLVIAVQNAVDYRDLGVATSGATLFRLIGGSLGTAILGAVFAGRLDAHLARVLPPGTEAEGARALSASAIAALPPALRDAYAGAFVASLNTLFLVAAVTCAFAFALAWLLPERPLRTTVGASAGDAGEQAGEAFGRPSDEDAVVARLQAALARLADRDVQRVHIERMVQRAGDTLSALAAWLLVRAARTPAEDPVAIARGRQVDDARTFAALEELRGRGLVTFAGAPAPGMSAPHVTDAGCALLERLEEARHAHLAELAADWHPERNADLATLLVEAARGLAPADINRRSRAWS</sequence>
<name>A0AA37QL58_9BACT</name>
<keyword evidence="4 7" id="KW-0812">Transmembrane</keyword>
<feature type="transmembrane region" description="Helical" evidence="7">
    <location>
        <begin position="421"/>
        <end position="439"/>
    </location>
</feature>
<evidence type="ECO:0000256" key="2">
    <source>
        <dbReference type="ARBA" id="ARBA00022448"/>
    </source>
</evidence>
<feature type="transmembrane region" description="Helical" evidence="7">
    <location>
        <begin position="28"/>
        <end position="53"/>
    </location>
</feature>
<feature type="transmembrane region" description="Helical" evidence="7">
    <location>
        <begin position="240"/>
        <end position="263"/>
    </location>
</feature>
<dbReference type="Gene3D" id="1.20.1250.20">
    <property type="entry name" value="MFS general substrate transporter like domains"/>
    <property type="match status" value="1"/>
</dbReference>
<dbReference type="InterPro" id="IPR036259">
    <property type="entry name" value="MFS_trans_sf"/>
</dbReference>
<gene>
    <name evidence="9" type="ORF">rosag_43310</name>
</gene>
<feature type="transmembrane region" description="Helical" evidence="7">
    <location>
        <begin position="96"/>
        <end position="114"/>
    </location>
</feature>
<feature type="transmembrane region" description="Helical" evidence="7">
    <location>
        <begin position="157"/>
        <end position="178"/>
    </location>
</feature>
<keyword evidence="3" id="KW-1003">Cell membrane</keyword>
<comment type="subcellular location">
    <subcellularLocation>
        <location evidence="1">Cell membrane</location>
        <topology evidence="1">Multi-pass membrane protein</topology>
    </subcellularLocation>
</comment>
<dbReference type="CDD" id="cd17502">
    <property type="entry name" value="MFS_Azr1_MDR_like"/>
    <property type="match status" value="1"/>
</dbReference>
<dbReference type="AlphaFoldDB" id="A0AA37QL58"/>
<feature type="transmembrane region" description="Helical" evidence="7">
    <location>
        <begin position="475"/>
        <end position="504"/>
    </location>
</feature>
<keyword evidence="10" id="KW-1185">Reference proteome</keyword>
<evidence type="ECO:0000256" key="6">
    <source>
        <dbReference type="ARBA" id="ARBA00023136"/>
    </source>
</evidence>
<dbReference type="PANTHER" id="PTHR23501:SF197">
    <property type="entry name" value="COMD"/>
    <property type="match status" value="1"/>
</dbReference>